<dbReference type="AlphaFoldDB" id="A0A1W2AE61"/>
<feature type="domain" description="Secretion system C-terminal sorting" evidence="3">
    <location>
        <begin position="422"/>
        <end position="489"/>
    </location>
</feature>
<dbReference type="InterPro" id="IPR012334">
    <property type="entry name" value="Pectin_lyas_fold"/>
</dbReference>
<proteinExistence type="predicted"/>
<evidence type="ECO:0000313" key="4">
    <source>
        <dbReference type="EMBL" id="SMC58967.1"/>
    </source>
</evidence>
<protein>
    <submittedName>
        <fullName evidence="4">Por secretion system C-terminal sorting domain-containing protein</fullName>
    </submittedName>
</protein>
<organism evidence="4 5">
    <name type="scientific">Moheibacter sediminis</name>
    <dbReference type="NCBI Taxonomy" id="1434700"/>
    <lineage>
        <taxon>Bacteria</taxon>
        <taxon>Pseudomonadati</taxon>
        <taxon>Bacteroidota</taxon>
        <taxon>Flavobacteriia</taxon>
        <taxon>Flavobacteriales</taxon>
        <taxon>Weeksellaceae</taxon>
        <taxon>Moheibacter</taxon>
    </lineage>
</organism>
<sequence length="490" mass="53540">MKAKFLPFIFTGLASFTFAQYSTPNTGVEWTLDDIAAASPETVTVSGNEYKLHENLIIETNDALLLNENLTLKIGSEVEIEVKGKFISDAGDEQITITAIDNETPYEGFWFYDESEGFFRNTLITHGGGIRVVTAKFEMYNCEMTHNIKSDGSSSGGAISFSKGSPVIKNSIFKFNVHPALSSGANTSVSALIEGNYFEGNNTSNNNRPQINMGPSGDADSIRIINNTVIGDRDLTMVGGISASSLVNVLNKIVIKGNIVKNNRYGITSMGNSTGVIADNVIEDNNSEGIPMNGGSGINLFSTNLIYVKNNQIRRNLWGVTMQGTAQANFGSDDDEDFNPGGNVFSENGNEGEVYALFNNTPNTVKALHNCWIEGQESTIEDVENVISHKNDDDTLGEVFFDPFECGVLMSINDLNKNSFKIYPNPARNSFFIESQEKGNVTVYDLSGKKVLSKNNLNGQNQINISLPKGIYLVEFDNQKSKTTKKLVVE</sequence>
<dbReference type="EMBL" id="FWXS01000004">
    <property type="protein sequence ID" value="SMC58967.1"/>
    <property type="molecule type" value="Genomic_DNA"/>
</dbReference>
<dbReference type="InterPro" id="IPR006626">
    <property type="entry name" value="PbH1"/>
</dbReference>
<keyword evidence="5" id="KW-1185">Reference proteome</keyword>
<accession>A0A1W2AE61</accession>
<dbReference type="Proteomes" id="UP000192393">
    <property type="component" value="Unassembled WGS sequence"/>
</dbReference>
<evidence type="ECO:0000256" key="1">
    <source>
        <dbReference type="ARBA" id="ARBA00022729"/>
    </source>
</evidence>
<dbReference type="SMART" id="SM00710">
    <property type="entry name" value="PbH1"/>
    <property type="match status" value="4"/>
</dbReference>
<dbReference type="InterPro" id="IPR026444">
    <property type="entry name" value="Secre_tail"/>
</dbReference>
<reference evidence="4 5" key="1">
    <citation type="submission" date="2017-04" db="EMBL/GenBank/DDBJ databases">
        <authorList>
            <person name="Afonso C.L."/>
            <person name="Miller P.J."/>
            <person name="Scott M.A."/>
            <person name="Spackman E."/>
            <person name="Goraichik I."/>
            <person name="Dimitrov K.M."/>
            <person name="Suarez D.L."/>
            <person name="Swayne D.E."/>
        </authorList>
    </citation>
    <scope>NUCLEOTIDE SEQUENCE [LARGE SCALE GENOMIC DNA]</scope>
    <source>
        <strain evidence="4 5">CGMCC 1.12708</strain>
    </source>
</reference>
<dbReference type="OrthoDB" id="1230183at2"/>
<dbReference type="Pfam" id="PF18962">
    <property type="entry name" value="Por_Secre_tail"/>
    <property type="match status" value="1"/>
</dbReference>
<evidence type="ECO:0000259" key="3">
    <source>
        <dbReference type="Pfam" id="PF18962"/>
    </source>
</evidence>
<evidence type="ECO:0000313" key="5">
    <source>
        <dbReference type="Proteomes" id="UP000192393"/>
    </source>
</evidence>
<evidence type="ECO:0000256" key="2">
    <source>
        <dbReference type="SAM" id="SignalP"/>
    </source>
</evidence>
<name>A0A1W2AE61_9FLAO</name>
<keyword evidence="1 2" id="KW-0732">Signal</keyword>
<dbReference type="Gene3D" id="2.160.20.10">
    <property type="entry name" value="Single-stranded right-handed beta-helix, Pectin lyase-like"/>
    <property type="match status" value="1"/>
</dbReference>
<dbReference type="RefSeq" id="WP_084017020.1">
    <property type="nucleotide sequence ID" value="NZ_FWXS01000004.1"/>
</dbReference>
<dbReference type="InterPro" id="IPR011050">
    <property type="entry name" value="Pectin_lyase_fold/virulence"/>
</dbReference>
<dbReference type="SUPFAM" id="SSF51126">
    <property type="entry name" value="Pectin lyase-like"/>
    <property type="match status" value="1"/>
</dbReference>
<dbReference type="STRING" id="1434700.SAMN06296427_10497"/>
<dbReference type="NCBIfam" id="TIGR04183">
    <property type="entry name" value="Por_Secre_tail"/>
    <property type="match status" value="1"/>
</dbReference>
<feature type="signal peptide" evidence="2">
    <location>
        <begin position="1"/>
        <end position="19"/>
    </location>
</feature>
<gene>
    <name evidence="4" type="ORF">SAMN06296427_10497</name>
</gene>
<feature type="chain" id="PRO_5012190434" evidence="2">
    <location>
        <begin position="20"/>
        <end position="490"/>
    </location>
</feature>